<feature type="compositionally biased region" description="Pro residues" evidence="1">
    <location>
        <begin position="53"/>
        <end position="62"/>
    </location>
</feature>
<feature type="compositionally biased region" description="Low complexity" evidence="1">
    <location>
        <begin position="63"/>
        <end position="76"/>
    </location>
</feature>
<name>A0AAE1FD53_PETCI</name>
<gene>
    <name evidence="2" type="ORF">Pcinc_022989</name>
</gene>
<dbReference type="EMBL" id="JAWQEG010002453">
    <property type="protein sequence ID" value="KAK3871902.1"/>
    <property type="molecule type" value="Genomic_DNA"/>
</dbReference>
<sequence length="164" mass="18591">MRVERKCEHVLVWNPGDFYPPSFTPPPHPYTNHLTTFSTVYQSPHHHLTPSSITPPPPPPHPFTNHPTTTNHLIPSPTTPPPPPPHPFTNHPTTTTTSPFHQPPHHHHHLTPSPTTSPLIYIAMTWEMNNTHHVDLIKSWPGFQIFISTCKIFCVRGSFVCMKG</sequence>
<dbReference type="AlphaFoldDB" id="A0AAE1FD53"/>
<feature type="region of interest" description="Disordered" evidence="1">
    <location>
        <begin position="44"/>
        <end position="112"/>
    </location>
</feature>
<organism evidence="2 3">
    <name type="scientific">Petrolisthes cinctipes</name>
    <name type="common">Flat porcelain crab</name>
    <dbReference type="NCBI Taxonomy" id="88211"/>
    <lineage>
        <taxon>Eukaryota</taxon>
        <taxon>Metazoa</taxon>
        <taxon>Ecdysozoa</taxon>
        <taxon>Arthropoda</taxon>
        <taxon>Crustacea</taxon>
        <taxon>Multicrustacea</taxon>
        <taxon>Malacostraca</taxon>
        <taxon>Eumalacostraca</taxon>
        <taxon>Eucarida</taxon>
        <taxon>Decapoda</taxon>
        <taxon>Pleocyemata</taxon>
        <taxon>Anomura</taxon>
        <taxon>Galatheoidea</taxon>
        <taxon>Porcellanidae</taxon>
        <taxon>Petrolisthes</taxon>
    </lineage>
</organism>
<evidence type="ECO:0000313" key="3">
    <source>
        <dbReference type="Proteomes" id="UP001286313"/>
    </source>
</evidence>
<keyword evidence="3" id="KW-1185">Reference proteome</keyword>
<protein>
    <submittedName>
        <fullName evidence="2">Uncharacterized protein</fullName>
    </submittedName>
</protein>
<feature type="compositionally biased region" description="Pro residues" evidence="1">
    <location>
        <begin position="77"/>
        <end position="87"/>
    </location>
</feature>
<comment type="caution">
    <text evidence="2">The sequence shown here is derived from an EMBL/GenBank/DDBJ whole genome shotgun (WGS) entry which is preliminary data.</text>
</comment>
<dbReference type="Proteomes" id="UP001286313">
    <property type="component" value="Unassembled WGS sequence"/>
</dbReference>
<accession>A0AAE1FD53</accession>
<evidence type="ECO:0000313" key="2">
    <source>
        <dbReference type="EMBL" id="KAK3871902.1"/>
    </source>
</evidence>
<reference evidence="2" key="1">
    <citation type="submission" date="2023-10" db="EMBL/GenBank/DDBJ databases">
        <title>Genome assemblies of two species of porcelain crab, Petrolisthes cinctipes and Petrolisthes manimaculis (Anomura: Porcellanidae).</title>
        <authorList>
            <person name="Angst P."/>
        </authorList>
    </citation>
    <scope>NUCLEOTIDE SEQUENCE</scope>
    <source>
        <strain evidence="2">PB745_01</strain>
        <tissue evidence="2">Gill</tissue>
    </source>
</reference>
<feature type="compositionally biased region" description="Low complexity" evidence="1">
    <location>
        <begin position="88"/>
        <end position="100"/>
    </location>
</feature>
<evidence type="ECO:0000256" key="1">
    <source>
        <dbReference type="SAM" id="MobiDB-lite"/>
    </source>
</evidence>
<proteinExistence type="predicted"/>